<evidence type="ECO:0000313" key="3">
    <source>
        <dbReference type="EMBL" id="GEE01990.1"/>
    </source>
</evidence>
<name>A0A7I9VA91_9ACTN</name>
<comment type="caution">
    <text evidence="3">The sequence shown here is derived from an EMBL/GenBank/DDBJ whole genome shotgun (WGS) entry which is preliminary data.</text>
</comment>
<gene>
    <name evidence="3" type="ORF">nbrc107696_24360</name>
</gene>
<feature type="region of interest" description="Disordered" evidence="1">
    <location>
        <begin position="55"/>
        <end position="108"/>
    </location>
</feature>
<feature type="compositionally biased region" description="Pro residues" evidence="1">
    <location>
        <begin position="70"/>
        <end position="81"/>
    </location>
</feature>
<organism evidence="3 4">
    <name type="scientific">Gordonia spumicola</name>
    <dbReference type="NCBI Taxonomy" id="589161"/>
    <lineage>
        <taxon>Bacteria</taxon>
        <taxon>Bacillati</taxon>
        <taxon>Actinomycetota</taxon>
        <taxon>Actinomycetes</taxon>
        <taxon>Mycobacteriales</taxon>
        <taxon>Gordoniaceae</taxon>
        <taxon>Gordonia</taxon>
    </lineage>
</organism>
<dbReference type="OrthoDB" id="4751509at2"/>
<feature type="compositionally biased region" description="Low complexity" evidence="1">
    <location>
        <begin position="82"/>
        <end position="96"/>
    </location>
</feature>
<evidence type="ECO:0000256" key="2">
    <source>
        <dbReference type="SAM" id="Phobius"/>
    </source>
</evidence>
<evidence type="ECO:0000313" key="4">
    <source>
        <dbReference type="Proteomes" id="UP000444960"/>
    </source>
</evidence>
<proteinExistence type="predicted"/>
<evidence type="ECO:0008006" key="5">
    <source>
        <dbReference type="Google" id="ProtNLM"/>
    </source>
</evidence>
<protein>
    <recommendedName>
        <fullName evidence="5">Serine/threonine protein kinase</fullName>
    </recommendedName>
</protein>
<dbReference type="Proteomes" id="UP000444960">
    <property type="component" value="Unassembled WGS sequence"/>
</dbReference>
<keyword evidence="2" id="KW-1133">Transmembrane helix</keyword>
<keyword evidence="2" id="KW-0472">Membrane</keyword>
<accession>A0A7I9VA91</accession>
<sequence length="208" mass="21679">MTYPNQPSYPTMPPGTPGPPRSQWTSPAVMLAVIAGLLVLIGGVIAAFYFAGGHSSKDQATPPESSIQQPVPPDSGTPQPPVTVTSVVSPSSTQPSRPASTPTVSGADRQGFIGISGARCNADDDAVFVGYTSRSHIVVCQVGSDTSRLYYKGWSGAGGITIDYPSRAGDTFTAVNGSTQYVVSPSQLTIYLPDRGPQQESMISAWVD</sequence>
<feature type="transmembrane region" description="Helical" evidence="2">
    <location>
        <begin position="28"/>
        <end position="51"/>
    </location>
</feature>
<feature type="compositionally biased region" description="Pro residues" evidence="1">
    <location>
        <begin position="10"/>
        <end position="20"/>
    </location>
</feature>
<dbReference type="EMBL" id="BJOV01000005">
    <property type="protein sequence ID" value="GEE01990.1"/>
    <property type="molecule type" value="Genomic_DNA"/>
</dbReference>
<reference evidence="4" key="1">
    <citation type="submission" date="2019-06" db="EMBL/GenBank/DDBJ databases">
        <title>Gordonia isolated from sludge of a wastewater treatment plant.</title>
        <authorList>
            <person name="Tamura T."/>
            <person name="Aoyama K."/>
            <person name="Kang Y."/>
            <person name="Saito S."/>
            <person name="Akiyama N."/>
            <person name="Yazawa K."/>
            <person name="Gonoi T."/>
            <person name="Mikami Y."/>
        </authorList>
    </citation>
    <scope>NUCLEOTIDE SEQUENCE [LARGE SCALE GENOMIC DNA]</scope>
    <source>
        <strain evidence="4">NBRC 107696</strain>
    </source>
</reference>
<feature type="compositionally biased region" description="Polar residues" evidence="1">
    <location>
        <begin position="58"/>
        <end position="69"/>
    </location>
</feature>
<keyword evidence="4" id="KW-1185">Reference proteome</keyword>
<evidence type="ECO:0000256" key="1">
    <source>
        <dbReference type="SAM" id="MobiDB-lite"/>
    </source>
</evidence>
<dbReference type="AlphaFoldDB" id="A0A7I9VA91"/>
<dbReference type="RefSeq" id="WP_161895766.1">
    <property type="nucleotide sequence ID" value="NZ_BJOV01000005.1"/>
</dbReference>
<keyword evidence="2" id="KW-0812">Transmembrane</keyword>
<feature type="region of interest" description="Disordered" evidence="1">
    <location>
        <begin position="1"/>
        <end position="23"/>
    </location>
</feature>